<dbReference type="InterPro" id="IPR039247">
    <property type="entry name" value="KhpB"/>
</dbReference>
<dbReference type="STRING" id="521003.COLINT_03270"/>
<dbReference type="PROSITE" id="PS51061">
    <property type="entry name" value="R3H"/>
    <property type="match status" value="1"/>
</dbReference>
<gene>
    <name evidence="2" type="ORF">COLINT_03270</name>
</gene>
<evidence type="ECO:0000313" key="2">
    <source>
        <dbReference type="EMBL" id="EEP44020.1"/>
    </source>
</evidence>
<dbReference type="InterPro" id="IPR036867">
    <property type="entry name" value="R3H_dom_sf"/>
</dbReference>
<dbReference type="InterPro" id="IPR034079">
    <property type="entry name" value="R3H_KhpB"/>
</dbReference>
<dbReference type="CDD" id="cd02414">
    <property type="entry name" value="KH-II_Jag"/>
    <property type="match status" value="1"/>
</dbReference>
<dbReference type="Pfam" id="PF01424">
    <property type="entry name" value="R3H"/>
    <property type="match status" value="1"/>
</dbReference>
<feature type="domain" description="R3H" evidence="1">
    <location>
        <begin position="129"/>
        <end position="194"/>
    </location>
</feature>
<sequence>MELDMSEELIEEIPAEESVEEIAGEYPEIARRYKAGEELTDEELDTIADVAISIVRDLLGFFDAANSPIDEYEGDEGELILDITAPDLAVLIGRHGRTLESLQAIVSLLVSRKLGFRYPVSIDVEGYKSRRHDKVVSMAHSAASRAVAQGRTVNLPPMSAYERRLVHIALRDDDRIDTHSEGTDPERRVVITVR</sequence>
<accession>C4FB20</accession>
<evidence type="ECO:0000313" key="3">
    <source>
        <dbReference type="Proteomes" id="UP000003295"/>
    </source>
</evidence>
<dbReference type="InterPro" id="IPR001374">
    <property type="entry name" value="R3H_dom"/>
</dbReference>
<comment type="caution">
    <text evidence="2">The sequence shown here is derived from an EMBL/GenBank/DDBJ whole genome shotgun (WGS) entry which is preliminary data.</text>
</comment>
<dbReference type="CDD" id="cd02644">
    <property type="entry name" value="R3H_jag"/>
    <property type="match status" value="1"/>
</dbReference>
<dbReference type="Gene3D" id="3.30.1370.50">
    <property type="entry name" value="R3H-like domain"/>
    <property type="match status" value="1"/>
</dbReference>
<proteinExistence type="predicted"/>
<dbReference type="Gene3D" id="3.30.300.20">
    <property type="match status" value="1"/>
</dbReference>
<dbReference type="Proteomes" id="UP000003295">
    <property type="component" value="Unassembled WGS sequence"/>
</dbReference>
<organism evidence="2 3">
    <name type="scientific">Collinsella intestinalis DSM 13280</name>
    <dbReference type="NCBI Taxonomy" id="521003"/>
    <lineage>
        <taxon>Bacteria</taxon>
        <taxon>Bacillati</taxon>
        <taxon>Actinomycetota</taxon>
        <taxon>Coriobacteriia</taxon>
        <taxon>Coriobacteriales</taxon>
        <taxon>Coriobacteriaceae</taxon>
        <taxon>Collinsella</taxon>
    </lineage>
</organism>
<dbReference type="InterPro" id="IPR015946">
    <property type="entry name" value="KH_dom-like_a/b"/>
</dbReference>
<dbReference type="SMART" id="SM00393">
    <property type="entry name" value="R3H"/>
    <property type="match status" value="1"/>
</dbReference>
<dbReference type="AlphaFoldDB" id="C4FB20"/>
<dbReference type="EMBL" id="ABXH02000030">
    <property type="protein sequence ID" value="EEP44020.1"/>
    <property type="molecule type" value="Genomic_DNA"/>
</dbReference>
<dbReference type="InterPro" id="IPR038008">
    <property type="entry name" value="Jag_KH"/>
</dbReference>
<protein>
    <submittedName>
        <fullName evidence="2">R3H domain protein</fullName>
    </submittedName>
</protein>
<dbReference type="GO" id="GO:0003723">
    <property type="term" value="F:RNA binding"/>
    <property type="evidence" value="ECO:0007669"/>
    <property type="project" value="InterPro"/>
</dbReference>
<name>C4FB20_9ACTN</name>
<reference evidence="2 3" key="1">
    <citation type="submission" date="2009-04" db="EMBL/GenBank/DDBJ databases">
        <authorList>
            <person name="Weinstock G."/>
            <person name="Sodergren E."/>
            <person name="Clifton S."/>
            <person name="Fulton L."/>
            <person name="Fulton B."/>
            <person name="Courtney L."/>
            <person name="Fronick C."/>
            <person name="Harrison M."/>
            <person name="Strong C."/>
            <person name="Farmer C."/>
            <person name="Delahaunty K."/>
            <person name="Markovic C."/>
            <person name="Hall O."/>
            <person name="Minx P."/>
            <person name="Tomlinson C."/>
            <person name="Mitreva M."/>
            <person name="Nelson J."/>
            <person name="Hou S."/>
            <person name="Wollam A."/>
            <person name="Pepin K.H."/>
            <person name="Johnson M."/>
            <person name="Bhonagiri V."/>
            <person name="Nash W.E."/>
            <person name="Warren W."/>
            <person name="Chinwalla A."/>
            <person name="Mardis E.R."/>
            <person name="Wilson R.K."/>
        </authorList>
    </citation>
    <scope>NUCLEOTIDE SEQUENCE [LARGE SCALE GENOMIC DNA]</scope>
    <source>
        <strain evidence="2 3">DSM 13280</strain>
    </source>
</reference>
<dbReference type="SUPFAM" id="SSF82708">
    <property type="entry name" value="R3H domain"/>
    <property type="match status" value="1"/>
</dbReference>
<dbReference type="eggNOG" id="COG1847">
    <property type="taxonomic scope" value="Bacteria"/>
</dbReference>
<dbReference type="Pfam" id="PF13083">
    <property type="entry name" value="KH_KhpA-B"/>
    <property type="match status" value="1"/>
</dbReference>
<evidence type="ECO:0000259" key="1">
    <source>
        <dbReference type="PROSITE" id="PS51061"/>
    </source>
</evidence>
<dbReference type="PANTHER" id="PTHR35800:SF1">
    <property type="entry name" value="RNA-BINDING PROTEIN KHPB"/>
    <property type="match status" value="1"/>
</dbReference>
<dbReference type="HOGENOM" id="CLU_042512_5_0_11"/>
<dbReference type="PANTHER" id="PTHR35800">
    <property type="entry name" value="PROTEIN JAG"/>
    <property type="match status" value="1"/>
</dbReference>